<dbReference type="PANTHER" id="PTHR36115:SF4">
    <property type="entry name" value="MEMBRANE PROTEIN"/>
    <property type="match status" value="1"/>
</dbReference>
<keyword evidence="3 6" id="KW-0812">Transmembrane</keyword>
<sequence length="157" mass="17612">MEQQDQVDLLQDVNEEANYMDPAPRGLRLVNHIVDQVVIGVAINGVKSIIAFSSKTEAYKNSLFFREDLAGLQFSLLVSLGTLLLYYTVFEATTNGRTIGKMLTGTTAITQDGSPFTFKHAFLRTLCRFIPLEPFSTFGYLPWHDSITKTAVVKKTW</sequence>
<evidence type="ECO:0000256" key="5">
    <source>
        <dbReference type="ARBA" id="ARBA00023136"/>
    </source>
</evidence>
<evidence type="ECO:0000256" key="2">
    <source>
        <dbReference type="ARBA" id="ARBA00022475"/>
    </source>
</evidence>
<organism evidence="8 9">
    <name type="scientific">Niastella soli</name>
    <dbReference type="NCBI Taxonomy" id="2821487"/>
    <lineage>
        <taxon>Bacteria</taxon>
        <taxon>Pseudomonadati</taxon>
        <taxon>Bacteroidota</taxon>
        <taxon>Chitinophagia</taxon>
        <taxon>Chitinophagales</taxon>
        <taxon>Chitinophagaceae</taxon>
        <taxon>Niastella</taxon>
    </lineage>
</organism>
<evidence type="ECO:0000313" key="9">
    <source>
        <dbReference type="Proteomes" id="UP000677244"/>
    </source>
</evidence>
<feature type="domain" description="RDD" evidence="7">
    <location>
        <begin position="23"/>
        <end position="137"/>
    </location>
</feature>
<evidence type="ECO:0000313" key="8">
    <source>
        <dbReference type="EMBL" id="MBO9199589.1"/>
    </source>
</evidence>
<dbReference type="InterPro" id="IPR010432">
    <property type="entry name" value="RDD"/>
</dbReference>
<dbReference type="InterPro" id="IPR051791">
    <property type="entry name" value="Pra-immunoreactive"/>
</dbReference>
<gene>
    <name evidence="8" type="ORF">J7I42_04880</name>
</gene>
<keyword evidence="2" id="KW-1003">Cell membrane</keyword>
<name>A0ABS3YNY0_9BACT</name>
<comment type="caution">
    <text evidence="8">The sequence shown here is derived from an EMBL/GenBank/DDBJ whole genome shotgun (WGS) entry which is preliminary data.</text>
</comment>
<evidence type="ECO:0000256" key="4">
    <source>
        <dbReference type="ARBA" id="ARBA00022989"/>
    </source>
</evidence>
<comment type="subcellular location">
    <subcellularLocation>
        <location evidence="1">Cell membrane</location>
        <topology evidence="1">Multi-pass membrane protein</topology>
    </subcellularLocation>
</comment>
<keyword evidence="4 6" id="KW-1133">Transmembrane helix</keyword>
<feature type="transmembrane region" description="Helical" evidence="6">
    <location>
        <begin position="69"/>
        <end position="89"/>
    </location>
</feature>
<evidence type="ECO:0000259" key="7">
    <source>
        <dbReference type="Pfam" id="PF06271"/>
    </source>
</evidence>
<protein>
    <submittedName>
        <fullName evidence="8">RDD family protein</fullName>
    </submittedName>
</protein>
<evidence type="ECO:0000256" key="3">
    <source>
        <dbReference type="ARBA" id="ARBA00022692"/>
    </source>
</evidence>
<evidence type="ECO:0000256" key="6">
    <source>
        <dbReference type="SAM" id="Phobius"/>
    </source>
</evidence>
<keyword evidence="5 6" id="KW-0472">Membrane</keyword>
<proteinExistence type="predicted"/>
<dbReference type="Proteomes" id="UP000677244">
    <property type="component" value="Unassembled WGS sequence"/>
</dbReference>
<keyword evidence="9" id="KW-1185">Reference proteome</keyword>
<dbReference type="Pfam" id="PF06271">
    <property type="entry name" value="RDD"/>
    <property type="match status" value="1"/>
</dbReference>
<accession>A0ABS3YNY0</accession>
<dbReference type="EMBL" id="JAGHKO010000001">
    <property type="protein sequence ID" value="MBO9199589.1"/>
    <property type="molecule type" value="Genomic_DNA"/>
</dbReference>
<evidence type="ECO:0000256" key="1">
    <source>
        <dbReference type="ARBA" id="ARBA00004651"/>
    </source>
</evidence>
<dbReference type="RefSeq" id="WP_209137649.1">
    <property type="nucleotide sequence ID" value="NZ_JAGHKO010000001.1"/>
</dbReference>
<dbReference type="PANTHER" id="PTHR36115">
    <property type="entry name" value="PROLINE-RICH ANTIGEN HOMOLOG-RELATED"/>
    <property type="match status" value="1"/>
</dbReference>
<reference evidence="8 9" key="1">
    <citation type="submission" date="2021-03" db="EMBL/GenBank/DDBJ databases">
        <title>Assistant Professor.</title>
        <authorList>
            <person name="Huq M.A."/>
        </authorList>
    </citation>
    <scope>NUCLEOTIDE SEQUENCE [LARGE SCALE GENOMIC DNA]</scope>
    <source>
        <strain evidence="8 9">MAH-29</strain>
    </source>
</reference>